<evidence type="ECO:0000256" key="1">
    <source>
        <dbReference type="SAM" id="MobiDB-lite"/>
    </source>
</evidence>
<reference evidence="2 3" key="1">
    <citation type="submission" date="2016-10" db="EMBL/GenBank/DDBJ databases">
        <authorList>
            <person name="de Groot N.N."/>
        </authorList>
    </citation>
    <scope>NUCLEOTIDE SEQUENCE [LARGE SCALE GENOMIC DNA]</scope>
    <source>
        <strain evidence="2 3">DSM 527</strain>
    </source>
</reference>
<name>A0A1G7RPP5_CHIFI</name>
<dbReference type="EMBL" id="FNBN01000003">
    <property type="protein sequence ID" value="SDG12159.1"/>
    <property type="molecule type" value="Genomic_DNA"/>
</dbReference>
<feature type="compositionally biased region" description="Basic and acidic residues" evidence="1">
    <location>
        <begin position="1"/>
        <end position="10"/>
    </location>
</feature>
<dbReference type="AlphaFoldDB" id="A0A1G7RPP5"/>
<gene>
    <name evidence="2" type="ORF">SAMN04488121_103536</name>
</gene>
<dbReference type="RefSeq" id="WP_089833156.1">
    <property type="nucleotide sequence ID" value="NZ_FNBN01000003.1"/>
</dbReference>
<protein>
    <submittedName>
        <fullName evidence="2">Uncharacterized protein</fullName>
    </submittedName>
</protein>
<evidence type="ECO:0000313" key="2">
    <source>
        <dbReference type="EMBL" id="SDG12159.1"/>
    </source>
</evidence>
<organism evidence="2 3">
    <name type="scientific">Chitinophaga filiformis</name>
    <name type="common">Myxococcus filiformis</name>
    <name type="synonym">Flexibacter filiformis</name>
    <dbReference type="NCBI Taxonomy" id="104663"/>
    <lineage>
        <taxon>Bacteria</taxon>
        <taxon>Pseudomonadati</taxon>
        <taxon>Bacteroidota</taxon>
        <taxon>Chitinophagia</taxon>
        <taxon>Chitinophagales</taxon>
        <taxon>Chitinophagaceae</taxon>
        <taxon>Chitinophaga</taxon>
    </lineage>
</organism>
<sequence>MHSRQIERSRNAHSKVSKWSRKEIQQKHSLFPNDRNASACDVIEKPVSGLAGKLPVGNWSNAKFTTTYSLQADLLEEAMFLRKIENQGIANVVPSTQVEANLLKEFRLMDEAQFGSYKMKFQERLRDMG</sequence>
<proteinExistence type="predicted"/>
<dbReference type="STRING" id="104663.SAMN04488121_103536"/>
<dbReference type="Proteomes" id="UP000199045">
    <property type="component" value="Unassembled WGS sequence"/>
</dbReference>
<accession>A0A1G7RPP5</accession>
<feature type="region of interest" description="Disordered" evidence="1">
    <location>
        <begin position="1"/>
        <end position="21"/>
    </location>
</feature>
<evidence type="ECO:0000313" key="3">
    <source>
        <dbReference type="Proteomes" id="UP000199045"/>
    </source>
</evidence>